<protein>
    <recommendedName>
        <fullName evidence="8">Potassium channel domain-containing protein</fullName>
    </recommendedName>
</protein>
<feature type="transmembrane region" description="Helical" evidence="5">
    <location>
        <begin position="46"/>
        <end position="71"/>
    </location>
</feature>
<sequence>MEDWSYMKSLYAWFTTFTTIGFGDYIHLDSFARKAGRGEIPDYLVVLYGLTSCFPYIVGLTLVSCILGCLVDSVDINSPKILLRLCLRCLRQERAGYDIKIQKNSAFCNRGFASQQSVTANLRALITVKEWVHDCDSMISNMTFAEFSQKGRDQKCESCLYQNIRFFIYFMKKNAD</sequence>
<proteinExistence type="predicted"/>
<evidence type="ECO:0000313" key="6">
    <source>
        <dbReference type="EMBL" id="KAK2561286.1"/>
    </source>
</evidence>
<dbReference type="GO" id="GO:0005886">
    <property type="term" value="C:plasma membrane"/>
    <property type="evidence" value="ECO:0007669"/>
    <property type="project" value="TreeGrafter"/>
</dbReference>
<evidence type="ECO:0000256" key="5">
    <source>
        <dbReference type="SAM" id="Phobius"/>
    </source>
</evidence>
<keyword evidence="2 5" id="KW-0812">Transmembrane</keyword>
<dbReference type="PANTHER" id="PTHR11003">
    <property type="entry name" value="POTASSIUM CHANNEL, SUBFAMILY K"/>
    <property type="match status" value="1"/>
</dbReference>
<dbReference type="GO" id="GO:0015271">
    <property type="term" value="F:outward rectifier potassium channel activity"/>
    <property type="evidence" value="ECO:0007669"/>
    <property type="project" value="TreeGrafter"/>
</dbReference>
<evidence type="ECO:0008006" key="8">
    <source>
        <dbReference type="Google" id="ProtNLM"/>
    </source>
</evidence>
<comment type="caution">
    <text evidence="6">The sequence shown here is derived from an EMBL/GenBank/DDBJ whole genome shotgun (WGS) entry which is preliminary data.</text>
</comment>
<evidence type="ECO:0000313" key="7">
    <source>
        <dbReference type="Proteomes" id="UP001249851"/>
    </source>
</evidence>
<dbReference type="GO" id="GO:0022841">
    <property type="term" value="F:potassium ion leak channel activity"/>
    <property type="evidence" value="ECO:0007669"/>
    <property type="project" value="TreeGrafter"/>
</dbReference>
<organism evidence="6 7">
    <name type="scientific">Acropora cervicornis</name>
    <name type="common">Staghorn coral</name>
    <dbReference type="NCBI Taxonomy" id="6130"/>
    <lineage>
        <taxon>Eukaryota</taxon>
        <taxon>Metazoa</taxon>
        <taxon>Cnidaria</taxon>
        <taxon>Anthozoa</taxon>
        <taxon>Hexacorallia</taxon>
        <taxon>Scleractinia</taxon>
        <taxon>Astrocoeniina</taxon>
        <taxon>Acroporidae</taxon>
        <taxon>Acropora</taxon>
    </lineage>
</organism>
<dbReference type="SUPFAM" id="SSF81324">
    <property type="entry name" value="Voltage-gated potassium channels"/>
    <property type="match status" value="1"/>
</dbReference>
<keyword evidence="7" id="KW-1185">Reference proteome</keyword>
<evidence type="ECO:0000256" key="1">
    <source>
        <dbReference type="ARBA" id="ARBA00004141"/>
    </source>
</evidence>
<dbReference type="Proteomes" id="UP001249851">
    <property type="component" value="Unassembled WGS sequence"/>
</dbReference>
<name>A0AAD9V4U7_ACRCE</name>
<comment type="subcellular location">
    <subcellularLocation>
        <location evidence="1">Membrane</location>
        <topology evidence="1">Multi-pass membrane protein</topology>
    </subcellularLocation>
</comment>
<dbReference type="Gene3D" id="1.10.287.70">
    <property type="match status" value="1"/>
</dbReference>
<evidence type="ECO:0000256" key="3">
    <source>
        <dbReference type="ARBA" id="ARBA00022989"/>
    </source>
</evidence>
<dbReference type="GO" id="GO:0030322">
    <property type="term" value="P:stabilization of membrane potential"/>
    <property type="evidence" value="ECO:0007669"/>
    <property type="project" value="TreeGrafter"/>
</dbReference>
<reference evidence="6" key="2">
    <citation type="journal article" date="2023" name="Science">
        <title>Genomic signatures of disease resistance in endangered staghorn corals.</title>
        <authorList>
            <person name="Vollmer S.V."/>
            <person name="Selwyn J.D."/>
            <person name="Despard B.A."/>
            <person name="Roesel C.L."/>
        </authorList>
    </citation>
    <scope>NUCLEOTIDE SEQUENCE</scope>
    <source>
        <strain evidence="6">K2</strain>
    </source>
</reference>
<gene>
    <name evidence="6" type="ORF">P5673_015769</name>
</gene>
<evidence type="ECO:0000256" key="4">
    <source>
        <dbReference type="ARBA" id="ARBA00023136"/>
    </source>
</evidence>
<dbReference type="PANTHER" id="PTHR11003:SF345">
    <property type="entry name" value="TWIK FAMILY OF POTASSIUM CHANNELS PROTEIN 18"/>
    <property type="match status" value="1"/>
</dbReference>
<dbReference type="AlphaFoldDB" id="A0AAD9V4U7"/>
<keyword evidence="3 5" id="KW-1133">Transmembrane helix</keyword>
<dbReference type="InterPro" id="IPR003280">
    <property type="entry name" value="2pore_dom_K_chnl"/>
</dbReference>
<accession>A0AAD9V4U7</accession>
<reference evidence="6" key="1">
    <citation type="journal article" date="2023" name="G3 (Bethesda)">
        <title>Whole genome assembly and annotation of the endangered Caribbean coral Acropora cervicornis.</title>
        <authorList>
            <person name="Selwyn J.D."/>
            <person name="Vollmer S.V."/>
        </authorList>
    </citation>
    <scope>NUCLEOTIDE SEQUENCE</scope>
    <source>
        <strain evidence="6">K2</strain>
    </source>
</reference>
<keyword evidence="4 5" id="KW-0472">Membrane</keyword>
<dbReference type="EMBL" id="JARQWQ010000033">
    <property type="protein sequence ID" value="KAK2561286.1"/>
    <property type="molecule type" value="Genomic_DNA"/>
</dbReference>
<feature type="transmembrane region" description="Helical" evidence="5">
    <location>
        <begin position="9"/>
        <end position="26"/>
    </location>
</feature>
<evidence type="ECO:0000256" key="2">
    <source>
        <dbReference type="ARBA" id="ARBA00022692"/>
    </source>
</evidence>